<keyword evidence="2" id="KW-1185">Reference proteome</keyword>
<organism evidence="1 2">
    <name type="scientific">Acinetobacter variabilis</name>
    <dbReference type="NCBI Taxonomy" id="70346"/>
    <lineage>
        <taxon>Bacteria</taxon>
        <taxon>Pseudomonadati</taxon>
        <taxon>Pseudomonadota</taxon>
        <taxon>Gammaproteobacteria</taxon>
        <taxon>Moraxellales</taxon>
        <taxon>Moraxellaceae</taxon>
        <taxon>Acinetobacter</taxon>
    </lineage>
</organism>
<reference evidence="1 2" key="1">
    <citation type="submission" date="2013-02" db="EMBL/GenBank/DDBJ databases">
        <title>The Genome Sequence of Acinetobacter sp. NIPH 899.</title>
        <authorList>
            <consortium name="The Broad Institute Genome Sequencing Platform"/>
            <consortium name="The Broad Institute Genome Sequencing Center for Infectious Disease"/>
            <person name="Cerqueira G."/>
            <person name="Feldgarden M."/>
            <person name="Courvalin P."/>
            <person name="Perichon B."/>
            <person name="Grillot-Courvalin C."/>
            <person name="Clermont D."/>
            <person name="Rocha E."/>
            <person name="Yoon E.-J."/>
            <person name="Nemec A."/>
            <person name="Walker B."/>
            <person name="Young S.K."/>
            <person name="Zeng Q."/>
            <person name="Gargeya S."/>
            <person name="Fitzgerald M."/>
            <person name="Haas B."/>
            <person name="Abouelleil A."/>
            <person name="Alvarado L."/>
            <person name="Arachchi H.M."/>
            <person name="Berlin A.M."/>
            <person name="Chapman S.B."/>
            <person name="Dewar J."/>
            <person name="Goldberg J."/>
            <person name="Griggs A."/>
            <person name="Gujja S."/>
            <person name="Hansen M."/>
            <person name="Howarth C."/>
            <person name="Imamovic A."/>
            <person name="Larimer J."/>
            <person name="McCowan C."/>
            <person name="Murphy C."/>
            <person name="Neiman D."/>
            <person name="Pearson M."/>
            <person name="Priest M."/>
            <person name="Roberts A."/>
            <person name="Saif S."/>
            <person name="Shea T."/>
            <person name="Sisk P."/>
            <person name="Sykes S."/>
            <person name="Wortman J."/>
            <person name="Nusbaum C."/>
            <person name="Birren B."/>
        </authorList>
    </citation>
    <scope>NUCLEOTIDE SEQUENCE [LARGE SCALE GENOMIC DNA]</scope>
    <source>
        <strain evidence="1 2">NIPH 899</strain>
    </source>
</reference>
<dbReference type="Proteomes" id="UP000013070">
    <property type="component" value="Unassembled WGS sequence"/>
</dbReference>
<protein>
    <submittedName>
        <fullName evidence="1">Uncharacterized protein</fullName>
    </submittedName>
</protein>
<gene>
    <name evidence="1" type="ORF">F969_02548</name>
</gene>
<dbReference type="EMBL" id="APPE01000065">
    <property type="protein sequence ID" value="ENU98516.1"/>
    <property type="molecule type" value="Genomic_DNA"/>
</dbReference>
<comment type="caution">
    <text evidence="1">The sequence shown here is derived from an EMBL/GenBank/DDBJ whole genome shotgun (WGS) entry which is preliminary data.</text>
</comment>
<proteinExistence type="predicted"/>
<evidence type="ECO:0000313" key="1">
    <source>
        <dbReference type="EMBL" id="ENU98516.1"/>
    </source>
</evidence>
<dbReference type="AlphaFoldDB" id="N8VF11"/>
<dbReference type="RefSeq" id="WP_004784431.1">
    <property type="nucleotide sequence ID" value="NZ_KB849404.1"/>
</dbReference>
<accession>N8VF11</accession>
<name>N8VF11_9GAMM</name>
<dbReference type="HOGENOM" id="CLU_166577_0_0_6"/>
<dbReference type="eggNOG" id="ENOG5031RPD">
    <property type="taxonomic scope" value="Bacteria"/>
</dbReference>
<sequence length="121" mass="14099">MNNQDLEKIGMMFINWIQVHRDACNRFEDFRNYFDTENPDAPIHSREELNKAFAIQEEASSLAVESKKRYNTLLEEVDVYLARERTDVLGRGANDLLTDARQKAEDQINNGARLTKHQIDL</sequence>
<dbReference type="PATRIC" id="fig|1217710.3.peg.2431"/>
<evidence type="ECO:0000313" key="2">
    <source>
        <dbReference type="Proteomes" id="UP000013070"/>
    </source>
</evidence>